<dbReference type="InterPro" id="IPR031359">
    <property type="entry name" value="NACHT_N"/>
</dbReference>
<evidence type="ECO:0000313" key="7">
    <source>
        <dbReference type="Proteomes" id="UP000191500"/>
    </source>
</evidence>
<keyword evidence="1" id="KW-0677">Repeat</keyword>
<reference evidence="7" key="1">
    <citation type="journal article" date="2017" name="Nat. Microbiol.">
        <title>Global analysis of biosynthetic gene clusters reveals vast potential of secondary metabolite production in Penicillium species.</title>
        <authorList>
            <person name="Nielsen J.C."/>
            <person name="Grijseels S."/>
            <person name="Prigent S."/>
            <person name="Ji B."/>
            <person name="Dainat J."/>
            <person name="Nielsen K.F."/>
            <person name="Frisvad J.C."/>
            <person name="Workman M."/>
            <person name="Nielsen J."/>
        </authorList>
    </citation>
    <scope>NUCLEOTIDE SEQUENCE [LARGE SCALE GENOMIC DNA]</scope>
    <source>
        <strain evidence="7">IBT 31321</strain>
    </source>
</reference>
<comment type="caution">
    <text evidence="6">The sequence shown here is derived from an EMBL/GenBank/DDBJ whole genome shotgun (WGS) entry which is preliminary data.</text>
</comment>
<dbReference type="InterPro" id="IPR036770">
    <property type="entry name" value="Ankyrin_rpt-contain_sf"/>
</dbReference>
<gene>
    <name evidence="6" type="ORF">PENCOP_c008G07144</name>
</gene>
<dbReference type="PROSITE" id="PS50297">
    <property type="entry name" value="ANK_REP_REGION"/>
    <property type="match status" value="1"/>
</dbReference>
<name>A0A1V6UJD2_9EURO</name>
<dbReference type="PANTHER" id="PTHR24198:SF165">
    <property type="entry name" value="ANKYRIN REPEAT-CONTAINING PROTEIN-RELATED"/>
    <property type="match status" value="1"/>
</dbReference>
<evidence type="ECO:0000259" key="5">
    <source>
        <dbReference type="Pfam" id="PF17100"/>
    </source>
</evidence>
<dbReference type="PANTHER" id="PTHR24198">
    <property type="entry name" value="ANKYRIN REPEAT AND PROTEIN KINASE DOMAIN-CONTAINING PROTEIN"/>
    <property type="match status" value="1"/>
</dbReference>
<dbReference type="AlphaFoldDB" id="A0A1V6UJD2"/>
<evidence type="ECO:0000256" key="4">
    <source>
        <dbReference type="SAM" id="MobiDB-lite"/>
    </source>
</evidence>
<dbReference type="PROSITE" id="PS50088">
    <property type="entry name" value="ANK_REPEAT"/>
    <property type="match status" value="2"/>
</dbReference>
<dbReference type="InterPro" id="IPR002110">
    <property type="entry name" value="Ankyrin_rpt"/>
</dbReference>
<feature type="domain" description="NWD NACHT-NTPase N-terminal" evidence="5">
    <location>
        <begin position="49"/>
        <end position="160"/>
    </location>
</feature>
<dbReference type="STRING" id="36646.A0A1V6UJD2"/>
<keyword evidence="2 3" id="KW-0040">ANK repeat</keyword>
<organism evidence="6 7">
    <name type="scientific">Penicillium coprophilum</name>
    <dbReference type="NCBI Taxonomy" id="36646"/>
    <lineage>
        <taxon>Eukaryota</taxon>
        <taxon>Fungi</taxon>
        <taxon>Dikarya</taxon>
        <taxon>Ascomycota</taxon>
        <taxon>Pezizomycotina</taxon>
        <taxon>Eurotiomycetes</taxon>
        <taxon>Eurotiomycetidae</taxon>
        <taxon>Eurotiales</taxon>
        <taxon>Aspergillaceae</taxon>
        <taxon>Penicillium</taxon>
    </lineage>
</organism>
<feature type="compositionally biased region" description="Polar residues" evidence="4">
    <location>
        <begin position="28"/>
        <end position="47"/>
    </location>
</feature>
<feature type="repeat" description="ANK" evidence="3">
    <location>
        <begin position="441"/>
        <end position="473"/>
    </location>
</feature>
<proteinExistence type="predicted"/>
<sequence>MTAPSPTSKPSSSLKLQATGHLVAVASLSPSAGSSPTPSKSGSQDIGTWNGAYEVAETRKPELMRDYASHLASLQGKATTKRIILSSEFVENAMNRLLKDQEKKQWRLPLLGNNVIVRRQAEKLTKYLLWADPVVKSAVSTQPYVALAWSSLSILLPNVVSWNDWVGKACEIEDIAKDCSILISLDNEKEIRERWDRQLCEIQESHEILQEIQRVRDESRRHGADVNSKDGDSGTALHIASTYNYPNNVLASLESGADVNHTDERHGPALDGAFREGNREIVNILLEKEADVKGKDIVTVLLESGTDVDYYDPIDGTALLGACCPGHREVFKILLENGALDFEHGYYGSALHVACNDLKQPDKYVYSDMRYNHQTHGTPLQTASKRGGQLIIKILLAIGDNPNIRSGDGSSATQEASFHGHQAVVDMSLNDGAHVNFQGEGNYTTLQMAAREGHRTLVALLLDHGADVTIKGELYGTALDAATEQGHTEWKC</sequence>
<evidence type="ECO:0000313" key="6">
    <source>
        <dbReference type="EMBL" id="OQE38555.1"/>
    </source>
</evidence>
<dbReference type="Proteomes" id="UP000191500">
    <property type="component" value="Unassembled WGS sequence"/>
</dbReference>
<dbReference type="SUPFAM" id="SSF48403">
    <property type="entry name" value="Ankyrin repeat"/>
    <property type="match status" value="1"/>
</dbReference>
<dbReference type="Gene3D" id="1.25.40.20">
    <property type="entry name" value="Ankyrin repeat-containing domain"/>
    <property type="match status" value="3"/>
</dbReference>
<dbReference type="Pfam" id="PF12796">
    <property type="entry name" value="Ank_2"/>
    <property type="match status" value="1"/>
</dbReference>
<dbReference type="Pfam" id="PF00023">
    <property type="entry name" value="Ank"/>
    <property type="match status" value="1"/>
</dbReference>
<evidence type="ECO:0000256" key="2">
    <source>
        <dbReference type="ARBA" id="ARBA00023043"/>
    </source>
</evidence>
<dbReference type="Pfam" id="PF17100">
    <property type="entry name" value="NACHT_N"/>
    <property type="match status" value="1"/>
</dbReference>
<evidence type="ECO:0000256" key="1">
    <source>
        <dbReference type="ARBA" id="ARBA00022737"/>
    </source>
</evidence>
<dbReference type="EMBL" id="MDDG01000008">
    <property type="protein sequence ID" value="OQE38555.1"/>
    <property type="molecule type" value="Genomic_DNA"/>
</dbReference>
<evidence type="ECO:0000256" key="3">
    <source>
        <dbReference type="PROSITE-ProRule" id="PRU00023"/>
    </source>
</evidence>
<accession>A0A1V6UJD2</accession>
<dbReference type="SMART" id="SM00248">
    <property type="entry name" value="ANK"/>
    <property type="match status" value="6"/>
</dbReference>
<keyword evidence="7" id="KW-1185">Reference proteome</keyword>
<feature type="region of interest" description="Disordered" evidence="4">
    <location>
        <begin position="27"/>
        <end position="47"/>
    </location>
</feature>
<protein>
    <recommendedName>
        <fullName evidence="5">NWD NACHT-NTPase N-terminal domain-containing protein</fullName>
    </recommendedName>
</protein>
<feature type="repeat" description="ANK" evidence="3">
    <location>
        <begin position="232"/>
        <end position="264"/>
    </location>
</feature>